<evidence type="ECO:0000313" key="10">
    <source>
        <dbReference type="Proteomes" id="UP000655868"/>
    </source>
</evidence>
<dbReference type="Pfam" id="PF00109">
    <property type="entry name" value="ketoacyl-synt"/>
    <property type="match status" value="1"/>
</dbReference>
<dbReference type="SUPFAM" id="SSF52151">
    <property type="entry name" value="FabD/lysophospholipase-like"/>
    <property type="match status" value="1"/>
</dbReference>
<dbReference type="Gene3D" id="3.40.640.10">
    <property type="entry name" value="Type I PLP-dependent aspartate aminotransferase-like (Major domain)"/>
    <property type="match status" value="1"/>
</dbReference>
<reference evidence="9" key="1">
    <citation type="submission" date="2020-12" db="EMBL/GenBank/DDBJ databases">
        <title>Antrihabitans popcorni sp. nov. and Antrihabitans auranticaus sp. nov., isolated from a larva cave.</title>
        <authorList>
            <person name="Lee S.D."/>
            <person name="Kim I.S."/>
        </authorList>
    </citation>
    <scope>NUCLEOTIDE SEQUENCE</scope>
    <source>
        <strain evidence="9">YC3-6</strain>
    </source>
</reference>
<dbReference type="Pfam" id="PF16197">
    <property type="entry name" value="KAsynt_C_assoc"/>
    <property type="match status" value="1"/>
</dbReference>
<comment type="caution">
    <text evidence="9">The sequence shown here is derived from an EMBL/GenBank/DDBJ whole genome shotgun (WGS) entry which is preliminary data.</text>
</comment>
<dbReference type="RefSeq" id="WP_199701553.1">
    <property type="nucleotide sequence ID" value="NZ_JAEMNV010000001.1"/>
</dbReference>
<keyword evidence="6" id="KW-0012">Acyltransferase</keyword>
<keyword evidence="5" id="KW-0663">Pyridoxal phosphate</keyword>
<keyword evidence="9" id="KW-0032">Aminotransferase</keyword>
<comment type="cofactor">
    <cofactor evidence="1">
        <name>pyridoxal 5'-phosphate</name>
        <dbReference type="ChEBI" id="CHEBI:597326"/>
    </cofactor>
</comment>
<protein>
    <submittedName>
        <fullName evidence="9">Aminotransferase class I/II-fold pyridoxal phosphate-dependent enzyme</fullName>
    </submittedName>
</protein>
<dbReference type="InterPro" id="IPR050091">
    <property type="entry name" value="PKS_NRPS_Biosynth_Enz"/>
</dbReference>
<dbReference type="SUPFAM" id="SSF53383">
    <property type="entry name" value="PLP-dependent transferases"/>
    <property type="match status" value="1"/>
</dbReference>
<dbReference type="SMART" id="SM00823">
    <property type="entry name" value="PKS_PP"/>
    <property type="match status" value="1"/>
</dbReference>
<dbReference type="PROSITE" id="PS00599">
    <property type="entry name" value="AA_TRANSFER_CLASS_2"/>
    <property type="match status" value="1"/>
</dbReference>
<dbReference type="GO" id="GO:0004312">
    <property type="term" value="F:fatty acid synthase activity"/>
    <property type="evidence" value="ECO:0007669"/>
    <property type="project" value="TreeGrafter"/>
</dbReference>
<dbReference type="PANTHER" id="PTHR43775:SF51">
    <property type="entry name" value="INACTIVE PHENOLPHTHIOCEROL SYNTHESIS POLYKETIDE SYNTHASE TYPE I PKS1-RELATED"/>
    <property type="match status" value="1"/>
</dbReference>
<dbReference type="InterPro" id="IPR015424">
    <property type="entry name" value="PyrdxlP-dep_Trfase"/>
</dbReference>
<keyword evidence="4" id="KW-0808">Transferase</keyword>
<gene>
    <name evidence="9" type="ORF">JGU71_02260</name>
</gene>
<dbReference type="PANTHER" id="PTHR43775">
    <property type="entry name" value="FATTY ACID SYNTHASE"/>
    <property type="match status" value="1"/>
</dbReference>
<dbReference type="EMBL" id="JAEMNV010000001">
    <property type="protein sequence ID" value="MBJ8337700.1"/>
    <property type="molecule type" value="Genomic_DNA"/>
</dbReference>
<dbReference type="CDD" id="cd00833">
    <property type="entry name" value="PKS"/>
    <property type="match status" value="1"/>
</dbReference>
<dbReference type="PROSITE" id="PS00012">
    <property type="entry name" value="PHOSPHOPANTETHEINE"/>
    <property type="match status" value="1"/>
</dbReference>
<dbReference type="PROSITE" id="PS00606">
    <property type="entry name" value="KS3_1"/>
    <property type="match status" value="1"/>
</dbReference>
<dbReference type="InterPro" id="IPR004839">
    <property type="entry name" value="Aminotransferase_I/II_large"/>
</dbReference>
<dbReference type="InterPro" id="IPR016036">
    <property type="entry name" value="Malonyl_transacylase_ACP-bd"/>
</dbReference>
<dbReference type="InterPro" id="IPR009081">
    <property type="entry name" value="PP-bd_ACP"/>
</dbReference>
<dbReference type="GO" id="GO:0004315">
    <property type="term" value="F:3-oxoacyl-[acyl-carrier-protein] synthase activity"/>
    <property type="evidence" value="ECO:0007669"/>
    <property type="project" value="InterPro"/>
</dbReference>
<dbReference type="InterPro" id="IPR016035">
    <property type="entry name" value="Acyl_Trfase/lysoPLipase"/>
</dbReference>
<dbReference type="InterPro" id="IPR020806">
    <property type="entry name" value="PKS_PP-bd"/>
</dbReference>
<dbReference type="Proteomes" id="UP000655868">
    <property type="component" value="Unassembled WGS sequence"/>
</dbReference>
<keyword evidence="3" id="KW-0597">Phosphoprotein</keyword>
<dbReference type="GO" id="GO:0031177">
    <property type="term" value="F:phosphopantetheine binding"/>
    <property type="evidence" value="ECO:0007669"/>
    <property type="project" value="InterPro"/>
</dbReference>
<dbReference type="InterPro" id="IPR001227">
    <property type="entry name" value="Ac_transferase_dom_sf"/>
</dbReference>
<dbReference type="SUPFAM" id="SSF53901">
    <property type="entry name" value="Thiolase-like"/>
    <property type="match status" value="1"/>
</dbReference>
<dbReference type="SMART" id="SM00825">
    <property type="entry name" value="PKS_KS"/>
    <property type="match status" value="1"/>
</dbReference>
<dbReference type="Gene3D" id="3.40.47.10">
    <property type="match status" value="1"/>
</dbReference>
<proteinExistence type="predicted"/>
<dbReference type="Gene3D" id="3.30.70.3290">
    <property type="match status" value="1"/>
</dbReference>
<evidence type="ECO:0000256" key="2">
    <source>
        <dbReference type="ARBA" id="ARBA00022450"/>
    </source>
</evidence>
<dbReference type="InterPro" id="IPR015421">
    <property type="entry name" value="PyrdxlP-dep_Trfase_major"/>
</dbReference>
<name>A0A934NM26_9NOCA</name>
<dbReference type="InterPro" id="IPR018201">
    <property type="entry name" value="Ketoacyl_synth_AS"/>
</dbReference>
<evidence type="ECO:0000259" key="7">
    <source>
        <dbReference type="PROSITE" id="PS50075"/>
    </source>
</evidence>
<keyword evidence="2" id="KW-0596">Phosphopantetheine</keyword>
<organism evidence="9 10">
    <name type="scientific">Antrihabitans stalagmiti</name>
    <dbReference type="NCBI Taxonomy" id="2799499"/>
    <lineage>
        <taxon>Bacteria</taxon>
        <taxon>Bacillati</taxon>
        <taxon>Actinomycetota</taxon>
        <taxon>Actinomycetes</taxon>
        <taxon>Mycobacteriales</taxon>
        <taxon>Nocardiaceae</taxon>
        <taxon>Antrihabitans</taxon>
    </lineage>
</organism>
<dbReference type="InterPro" id="IPR014031">
    <property type="entry name" value="Ketoacyl_synth_C"/>
</dbReference>
<dbReference type="InterPro" id="IPR014030">
    <property type="entry name" value="Ketoacyl_synth_N"/>
</dbReference>
<sequence length="1433" mass="152406">MTDIAIVGIDCRFPQAPNVNALWDLLLAGGDGIATVPSQRWRARDFYDDAGAPGTVNNDTGGFIADADAFDLEFFGIAPREAQAMDPQQRLLLQTAWRAFEDATLDPKSQAGSNTGVYVGVMANEWNLQMSDLARITPQLGSGNGYFMTANRVSYALDLKGPSIAVDTACSSSLVSIHLACSALRAGECDQALAGGVNVVITPALNVFYNQAGLSAPDGRCKPFSGNADGIGRGEGVALLVLRRLDDAIADGLPIHAVIKASAINNDGRSNGITAPSRWAQQTVIGEAYRRAGVDPARIAFVEAHGTGTVLGDMIEVKALGNFHATTRSEPCGLGSIKGNLGHTEGAAGVAGVIKAALAVQHRMVPPSRFAAEENPRLRLASNGLRIVDEPMPLPEGEVFGAVSSFGLGGTNAHLVLASPPAVPDTQPGSTFGVVTLSSNDREGLHRNAIDLAADFEGADAAGLGQLCWSTNLVKSSGRHRLAFVATDRAEAVAALRAVDRLDDSIAVAQRVKVGWVYTGQGSQYPGMARRLAERHSVFRCALTEVDQHMSPHLGRSLLELLAHAGHDIDRTEFAQPAIFAVEYALTRALSELGIEPAWLLGHSIGEYAVATRAGVLELDDACRLVAARGRLMQQLPLTGSMLAVRASREEVDAFLADEPTVACAAVNGPGDVVLSGESAAVRRLAVALAATGHRSRALTVSHAFHSPLMEPMQAEFNAIASGCAFDLPRIPVYSTLRGRMLVPDEPMDAGYWTEHIREPVLFVDAVAAAVATAPTHLLEVGPKRVLLPMIRRSFPDSAAAQLVPCPGPGADGTELAATVAALYRDGLDPHWDALYDAPSRVRTRLSGYNFATSNRFWMQTDYSEQRMATEPEPSAHQVSLTTDSRTDIEESTMDQLIALFREQTAVLAAAAQNRSVATDSEATQHIPRPQVQRDEIATAVRTAAARVSGFPVASLITDKPLIEELGFDSIMVTDLLGGLRRTFPGLGFEPGWLTPGRSLDDVIAYVSDQLDGSSRHEVSAPAPVVAPPARTVAPESAIGEFAEVKALADRLTMGEAIGVSNPYFLINDGVTRDTSVIGGETVINFSSYNYIGMSGHPVVVAAVQDAVVRYGSSVSASRLLSGDKPVHRELEEALSGLLGTEDAITLVGGHSTNVTVIGHLVGEDDLVVHDALAHDSILQGCKLSGATRRPFPHNDVAALDAMLTELRSRYRRVLILIEGIYSQDGDIPDLPSFVALKKKHQAMLMIDEAHSIGVLGPTGGGIGEHFAIDRSDVELWSGTLSKALAGCGGYVCGSAELVRFLKYTTPGFVYSVGMTPMNAAASLAAIRQLREEPEVLTVLRQNSQLFLRLAKEAGIDTGDTLDTPVIPCIVGDSLKTLRLSNRLLERGINVNPILYPAVPEDLARLRFFVTSCHTEEQITYTVATLAEELAAL</sequence>
<dbReference type="GO" id="GO:0030170">
    <property type="term" value="F:pyridoxal phosphate binding"/>
    <property type="evidence" value="ECO:0007669"/>
    <property type="project" value="InterPro"/>
</dbReference>
<dbReference type="InterPro" id="IPR032821">
    <property type="entry name" value="PKS_assoc"/>
</dbReference>
<dbReference type="PROSITE" id="PS50075">
    <property type="entry name" value="CARRIER"/>
    <property type="match status" value="1"/>
</dbReference>
<dbReference type="Pfam" id="PF00698">
    <property type="entry name" value="Acyl_transf_1"/>
    <property type="match status" value="1"/>
</dbReference>
<evidence type="ECO:0000313" key="9">
    <source>
        <dbReference type="EMBL" id="MBJ8337700.1"/>
    </source>
</evidence>
<dbReference type="InterPro" id="IPR020841">
    <property type="entry name" value="PKS_Beta-ketoAc_synthase_dom"/>
</dbReference>
<dbReference type="GO" id="GO:0008483">
    <property type="term" value="F:transaminase activity"/>
    <property type="evidence" value="ECO:0007669"/>
    <property type="project" value="UniProtKB-KW"/>
</dbReference>
<dbReference type="SUPFAM" id="SSF47336">
    <property type="entry name" value="ACP-like"/>
    <property type="match status" value="1"/>
</dbReference>
<dbReference type="Gene3D" id="3.90.1150.10">
    <property type="entry name" value="Aspartate Aminotransferase, domain 1"/>
    <property type="match status" value="1"/>
</dbReference>
<dbReference type="InterPro" id="IPR016039">
    <property type="entry name" value="Thiolase-like"/>
</dbReference>
<dbReference type="InterPro" id="IPR001917">
    <property type="entry name" value="Aminotrans_II_pyridoxalP_BS"/>
</dbReference>
<dbReference type="SMART" id="SM00827">
    <property type="entry name" value="PKS_AT"/>
    <property type="match status" value="1"/>
</dbReference>
<evidence type="ECO:0000256" key="1">
    <source>
        <dbReference type="ARBA" id="ARBA00001933"/>
    </source>
</evidence>
<accession>A0A934NM26</accession>
<keyword evidence="10" id="KW-1185">Reference proteome</keyword>
<dbReference type="InterPro" id="IPR015422">
    <property type="entry name" value="PyrdxlP-dep_Trfase_small"/>
</dbReference>
<dbReference type="Pfam" id="PF00155">
    <property type="entry name" value="Aminotran_1_2"/>
    <property type="match status" value="1"/>
</dbReference>
<evidence type="ECO:0000256" key="5">
    <source>
        <dbReference type="ARBA" id="ARBA00022898"/>
    </source>
</evidence>
<dbReference type="InterPro" id="IPR036736">
    <property type="entry name" value="ACP-like_sf"/>
</dbReference>
<dbReference type="Pfam" id="PF02801">
    <property type="entry name" value="Ketoacyl-synt_C"/>
    <property type="match status" value="1"/>
</dbReference>
<dbReference type="Gene3D" id="1.10.1200.10">
    <property type="entry name" value="ACP-like"/>
    <property type="match status" value="1"/>
</dbReference>
<evidence type="ECO:0000256" key="6">
    <source>
        <dbReference type="ARBA" id="ARBA00023315"/>
    </source>
</evidence>
<dbReference type="Gene3D" id="3.40.366.10">
    <property type="entry name" value="Malonyl-Coenzyme A Acyl Carrier Protein, domain 2"/>
    <property type="match status" value="1"/>
</dbReference>
<dbReference type="GO" id="GO:0006633">
    <property type="term" value="P:fatty acid biosynthetic process"/>
    <property type="evidence" value="ECO:0007669"/>
    <property type="project" value="InterPro"/>
</dbReference>
<dbReference type="InterPro" id="IPR006162">
    <property type="entry name" value="Ppantetheine_attach_site"/>
</dbReference>
<evidence type="ECO:0000259" key="8">
    <source>
        <dbReference type="PROSITE" id="PS52004"/>
    </source>
</evidence>
<dbReference type="PROSITE" id="PS52004">
    <property type="entry name" value="KS3_2"/>
    <property type="match status" value="1"/>
</dbReference>
<dbReference type="CDD" id="cd06454">
    <property type="entry name" value="KBL_like"/>
    <property type="match status" value="1"/>
</dbReference>
<dbReference type="SUPFAM" id="SSF55048">
    <property type="entry name" value="Probable ACP-binding domain of malonyl-CoA ACP transacylase"/>
    <property type="match status" value="1"/>
</dbReference>
<evidence type="ECO:0000256" key="4">
    <source>
        <dbReference type="ARBA" id="ARBA00022679"/>
    </source>
</evidence>
<dbReference type="InterPro" id="IPR014043">
    <property type="entry name" value="Acyl_transferase_dom"/>
</dbReference>
<evidence type="ECO:0000256" key="3">
    <source>
        <dbReference type="ARBA" id="ARBA00022553"/>
    </source>
</evidence>
<feature type="domain" description="Ketosynthase family 3 (KS3)" evidence="8">
    <location>
        <begin position="1"/>
        <end position="419"/>
    </location>
</feature>
<dbReference type="Pfam" id="PF00550">
    <property type="entry name" value="PP-binding"/>
    <property type="match status" value="1"/>
</dbReference>
<feature type="domain" description="Carrier" evidence="7">
    <location>
        <begin position="935"/>
        <end position="1011"/>
    </location>
</feature>